<dbReference type="EMBL" id="AF069302">
    <property type="protein sequence ID" value="AAD25899.1"/>
    <property type="molecule type" value="Genomic_DNA"/>
</dbReference>
<dbReference type="AlphaFoldDB" id="Q9X3B5"/>
<protein>
    <submittedName>
        <fullName evidence="1">PenA</fullName>
    </submittedName>
    <submittedName>
        <fullName evidence="2">Putative signal protein</fullName>
    </submittedName>
</protein>
<evidence type="ECO:0000313" key="1">
    <source>
        <dbReference type="EMBL" id="AAD25899.1"/>
    </source>
</evidence>
<reference evidence="2" key="2">
    <citation type="journal article" date="2000" name="Plasmid">
        <title>Nucleotide sequence and analysis of plasmid pMD136 from Pediococcus pentosaceus FBB61 (ATCC43200) involved in pediocin A production.</title>
        <authorList>
            <person name="Giacomini A."/>
            <person name="Squartini A."/>
            <person name="Nuti M.P."/>
        </authorList>
    </citation>
    <scope>NUCLEOTIDE SEQUENCE</scope>
    <source>
        <strain evidence="2">ATCC 43200</strain>
        <plasmid evidence="2">pMD136</plasmid>
    </source>
</reference>
<organism evidence="1">
    <name type="scientific">Pediococcus pentosaceus</name>
    <dbReference type="NCBI Taxonomy" id="1255"/>
    <lineage>
        <taxon>Bacteria</taxon>
        <taxon>Bacillati</taxon>
        <taxon>Bacillota</taxon>
        <taxon>Bacilli</taxon>
        <taxon>Lactobacillales</taxon>
        <taxon>Lactobacillaceae</taxon>
        <taxon>Pediococcus</taxon>
    </lineage>
</organism>
<proteinExistence type="predicted"/>
<gene>
    <name evidence="1" type="primary">penA</name>
</gene>
<name>Q9X3B5_PEDPE</name>
<keyword evidence="1" id="KW-0614">Plasmid</keyword>
<reference evidence="1" key="1">
    <citation type="submission" date="1998-06" db="EMBL/GenBank/DDBJ databases">
        <title>Pediococcus pentosaceus pediocin A encoding plasmid, pMD136.</title>
        <authorList>
            <person name="Kantor A."/>
            <person name="Mett A."/>
            <person name="Shapira R."/>
        </authorList>
    </citation>
    <scope>NUCLEOTIDE SEQUENCE</scope>
    <source>
        <strain evidence="1">ATCC 43200</strain>
        <plasmid evidence="1">pMD136</plasmid>
    </source>
</reference>
<sequence>MKDATLLSGYTSYTSPIDVQRSAVEESQLGNVGTSISLSVSYSASVSWTFSWSF</sequence>
<accession>Q9X3B5</accession>
<evidence type="ECO:0000313" key="2">
    <source>
        <dbReference type="EMBL" id="AAF22859.1"/>
    </source>
</evidence>
<dbReference type="EMBL" id="AF033858">
    <property type="protein sequence ID" value="AAF22859.1"/>
    <property type="molecule type" value="Genomic_DNA"/>
</dbReference>
<dbReference type="RefSeq" id="WP_010889654.1">
    <property type="nucleotide sequence ID" value="NC_001277.1"/>
</dbReference>
<geneLocation type="plasmid" evidence="1">
    <name>pMD136</name>
</geneLocation>